<name>A0ABX3SMA2_MYCMA</name>
<proteinExistence type="predicted"/>
<sequence>MVIRAARADPMIALRSIICWPFRGCICGVETDRRCRCWRGAMPERHGRALGAVADHAGGMNSPPNDRVCTICAETADCDASS</sequence>
<protein>
    <submittedName>
        <fullName evidence="1">Uncharacterized protein</fullName>
    </submittedName>
</protein>
<organism evidence="1 2">
    <name type="scientific">Mycobacterium malmoense</name>
    <dbReference type="NCBI Taxonomy" id="1780"/>
    <lineage>
        <taxon>Bacteria</taxon>
        <taxon>Bacillati</taxon>
        <taxon>Actinomycetota</taxon>
        <taxon>Actinomycetes</taxon>
        <taxon>Mycobacteriales</taxon>
        <taxon>Mycobacteriaceae</taxon>
        <taxon>Mycobacterium</taxon>
    </lineage>
</organism>
<reference evidence="1 2" key="1">
    <citation type="submission" date="2017-02" db="EMBL/GenBank/DDBJ databases">
        <title>The new phylogeny of genus Mycobacterium.</title>
        <authorList>
            <person name="Tortoli E."/>
            <person name="Trovato A."/>
            <person name="Cirillo D.M."/>
        </authorList>
    </citation>
    <scope>NUCLEOTIDE SEQUENCE [LARGE SCALE GENOMIC DNA]</scope>
    <source>
        <strain evidence="1 2">IP1130001</strain>
    </source>
</reference>
<dbReference type="EMBL" id="MVHV01000024">
    <property type="protein sequence ID" value="ORA79102.1"/>
    <property type="molecule type" value="Genomic_DNA"/>
</dbReference>
<comment type="caution">
    <text evidence="1">The sequence shown here is derived from an EMBL/GenBank/DDBJ whole genome shotgun (WGS) entry which is preliminary data.</text>
</comment>
<evidence type="ECO:0000313" key="2">
    <source>
        <dbReference type="Proteomes" id="UP000243140"/>
    </source>
</evidence>
<dbReference type="Proteomes" id="UP000243140">
    <property type="component" value="Unassembled WGS sequence"/>
</dbReference>
<gene>
    <name evidence="1" type="ORF">BST29_19815</name>
</gene>
<accession>A0ABX3SMA2</accession>
<evidence type="ECO:0000313" key="1">
    <source>
        <dbReference type="EMBL" id="ORA79102.1"/>
    </source>
</evidence>
<keyword evidence="2" id="KW-1185">Reference proteome</keyword>